<dbReference type="Gene3D" id="3.40.50.200">
    <property type="entry name" value="Peptidase S8/S53 domain"/>
    <property type="match status" value="1"/>
</dbReference>
<protein>
    <submittedName>
        <fullName evidence="9">S8 family peptidase</fullName>
    </submittedName>
</protein>
<reference evidence="9 10" key="2">
    <citation type="journal article" date="2022" name="Mar. Drugs">
        <title>Bioassay-Guided Fractionation Leads to the Detection of Cholic Acid Generated by the Rare Thalassomonas sp.</title>
        <authorList>
            <person name="Pheiffer F."/>
            <person name="Schneider Y.K."/>
            <person name="Hansen E.H."/>
            <person name="Andersen J.H."/>
            <person name="Isaksson J."/>
            <person name="Busche T."/>
            <person name="R C."/>
            <person name="Kalinowski J."/>
            <person name="Zyl L.V."/>
            <person name="Trindade M."/>
        </authorList>
    </citation>
    <scope>NUCLEOTIDE SEQUENCE [LARGE SCALE GENOMIC DNA]</scope>
    <source>
        <strain evidence="9 10">XOM25</strain>
    </source>
</reference>
<feature type="signal peptide" evidence="7">
    <location>
        <begin position="1"/>
        <end position="27"/>
    </location>
</feature>
<dbReference type="CDD" id="cd07487">
    <property type="entry name" value="Peptidases_S8_1"/>
    <property type="match status" value="1"/>
</dbReference>
<keyword evidence="10" id="KW-1185">Reference proteome</keyword>
<evidence type="ECO:0000256" key="1">
    <source>
        <dbReference type="ARBA" id="ARBA00011073"/>
    </source>
</evidence>
<dbReference type="AlphaFoldDB" id="A0AAE9Z220"/>
<dbReference type="PANTHER" id="PTHR43806">
    <property type="entry name" value="PEPTIDASE S8"/>
    <property type="match status" value="1"/>
</dbReference>
<gene>
    <name evidence="9" type="ORF">SG34_020720</name>
</gene>
<keyword evidence="7" id="KW-0732">Signal</keyword>
<name>A0AAE9Z220_9GAMM</name>
<dbReference type="InterPro" id="IPR050131">
    <property type="entry name" value="Peptidase_S8_subtilisin-like"/>
</dbReference>
<reference evidence="9 10" key="1">
    <citation type="journal article" date="2015" name="Genome Announc.">
        <title>Draft Genome Sequences of Marine Isolates of Thalassomonas viridans and Thalassomonas actiniarum.</title>
        <authorList>
            <person name="Olonade I."/>
            <person name="van Zyl L.J."/>
            <person name="Trindade M."/>
        </authorList>
    </citation>
    <scope>NUCLEOTIDE SEQUENCE [LARGE SCALE GENOMIC DNA]</scope>
    <source>
        <strain evidence="9 10">XOM25</strain>
    </source>
</reference>
<evidence type="ECO:0000313" key="10">
    <source>
        <dbReference type="Proteomes" id="UP000032352"/>
    </source>
</evidence>
<feature type="active site" description="Charge relay system" evidence="5 6">
    <location>
        <position position="141"/>
    </location>
</feature>
<feature type="chain" id="PRO_5042212626" evidence="7">
    <location>
        <begin position="28"/>
        <end position="583"/>
    </location>
</feature>
<keyword evidence="2 6" id="KW-0645">Protease</keyword>
<accession>A0AAE9Z220</accession>
<organism evidence="9 10">
    <name type="scientific">Thalassomonas viridans</name>
    <dbReference type="NCBI Taxonomy" id="137584"/>
    <lineage>
        <taxon>Bacteria</taxon>
        <taxon>Pseudomonadati</taxon>
        <taxon>Pseudomonadota</taxon>
        <taxon>Gammaproteobacteria</taxon>
        <taxon>Alteromonadales</taxon>
        <taxon>Colwelliaceae</taxon>
        <taxon>Thalassomonas</taxon>
    </lineage>
</organism>
<proteinExistence type="inferred from homology"/>
<dbReference type="PANTHER" id="PTHR43806:SF11">
    <property type="entry name" value="CEREVISIN-RELATED"/>
    <property type="match status" value="1"/>
</dbReference>
<feature type="active site" description="Charge relay system" evidence="5 6">
    <location>
        <position position="380"/>
    </location>
</feature>
<sequence>MLIASKKKIFTTLSLLTVISISSWLLAKPDFTDAQKQTQSYIISAQQYDLLKEKVAALNVTPSHELKIINALAVELTTEQLAQLQQQLDVKVTTNHTVELSAKGRAKRKSRPPAVINDLIAATPVQQQGNYGAGVTVAFLDTGLEYVSGLIEDKDGWQRFCGFDFCGAYDAITDKFTTYNYSEESGHGTHVASIAVNSERDANGKLYGIAPDAGLLGIKAFDVEGKATYADVIRGIGWAVAEKDRFNLRVLNMSFSGPVRSSYWEDPLNQAVMKAWSEGIVVVASSGNLGSTPMTVGVPGNVPYIITVGAMTDNYTPYDLSDDRLADFSSAGPTVEGFVKPDLIAPGGHIAGLMSNQAQIARDYPEYKIGGRYFEMSGTSQATAVVSGVAALMLAENPALTPDDVKCRLMSTAQAAVNSDGSLAYSVFQQGAGLIQALDAVNSTASGCANQGMDVALDAAGMQHYQGPASVDADKNFTIEGQANDYAQFTDEAVIADKQVNWQGDVATDIVIWKTSLVEMADNNYSMLGINMPVQDKSPLQSFFETDIVIWKTSVETDIVIWKTSLDFDASETISVNNWVEQQ</sequence>
<dbReference type="EMBL" id="CP059733">
    <property type="protein sequence ID" value="WDE03782.1"/>
    <property type="molecule type" value="Genomic_DNA"/>
</dbReference>
<evidence type="ECO:0000259" key="8">
    <source>
        <dbReference type="Pfam" id="PF00082"/>
    </source>
</evidence>
<dbReference type="PROSITE" id="PS51892">
    <property type="entry name" value="SUBTILASE"/>
    <property type="match status" value="1"/>
</dbReference>
<evidence type="ECO:0000256" key="5">
    <source>
        <dbReference type="PIRSR" id="PIRSR615500-1"/>
    </source>
</evidence>
<dbReference type="GO" id="GO:0004252">
    <property type="term" value="F:serine-type endopeptidase activity"/>
    <property type="evidence" value="ECO:0007669"/>
    <property type="project" value="UniProtKB-UniRule"/>
</dbReference>
<dbReference type="SUPFAM" id="SSF52743">
    <property type="entry name" value="Subtilisin-like"/>
    <property type="match status" value="1"/>
</dbReference>
<feature type="active site" description="Charge relay system" evidence="5 6">
    <location>
        <position position="187"/>
    </location>
</feature>
<evidence type="ECO:0000256" key="6">
    <source>
        <dbReference type="PROSITE-ProRule" id="PRU01240"/>
    </source>
</evidence>
<evidence type="ECO:0000313" key="9">
    <source>
        <dbReference type="EMBL" id="WDE03782.1"/>
    </source>
</evidence>
<dbReference type="KEGG" id="tvd:SG34_020720"/>
<evidence type="ECO:0000256" key="4">
    <source>
        <dbReference type="ARBA" id="ARBA00022825"/>
    </source>
</evidence>
<dbReference type="Proteomes" id="UP000032352">
    <property type="component" value="Chromosome"/>
</dbReference>
<dbReference type="GO" id="GO:0006508">
    <property type="term" value="P:proteolysis"/>
    <property type="evidence" value="ECO:0007669"/>
    <property type="project" value="UniProtKB-KW"/>
</dbReference>
<evidence type="ECO:0000256" key="7">
    <source>
        <dbReference type="SAM" id="SignalP"/>
    </source>
</evidence>
<dbReference type="InterPro" id="IPR000209">
    <property type="entry name" value="Peptidase_S8/S53_dom"/>
</dbReference>
<dbReference type="InterPro" id="IPR036852">
    <property type="entry name" value="Peptidase_S8/S53_dom_sf"/>
</dbReference>
<comment type="similarity">
    <text evidence="1 6">Belongs to the peptidase S8 family.</text>
</comment>
<feature type="domain" description="Peptidase S8/S53" evidence="8">
    <location>
        <begin position="132"/>
        <end position="430"/>
    </location>
</feature>
<evidence type="ECO:0000256" key="2">
    <source>
        <dbReference type="ARBA" id="ARBA00022670"/>
    </source>
</evidence>
<dbReference type="Pfam" id="PF00082">
    <property type="entry name" value="Peptidase_S8"/>
    <property type="match status" value="1"/>
</dbReference>
<dbReference type="PRINTS" id="PR00723">
    <property type="entry name" value="SUBTILISIN"/>
</dbReference>
<evidence type="ECO:0000256" key="3">
    <source>
        <dbReference type="ARBA" id="ARBA00022801"/>
    </source>
</evidence>
<dbReference type="InterPro" id="IPR015500">
    <property type="entry name" value="Peptidase_S8_subtilisin-rel"/>
</dbReference>
<keyword evidence="3 6" id="KW-0378">Hydrolase</keyword>
<keyword evidence="4 6" id="KW-0720">Serine protease</keyword>